<keyword evidence="3 4" id="KW-0862">Zinc</keyword>
<keyword evidence="1" id="KW-0343">GTPase activation</keyword>
<dbReference type="PROSITE" id="PS00478">
    <property type="entry name" value="LIM_DOMAIN_1"/>
    <property type="match status" value="2"/>
</dbReference>
<dbReference type="CDD" id="cd08368">
    <property type="entry name" value="LIM"/>
    <property type="match status" value="1"/>
</dbReference>
<evidence type="ECO:0000313" key="7">
    <source>
        <dbReference type="EMBL" id="QID83983.1"/>
    </source>
</evidence>
<gene>
    <name evidence="7" type="primary">LRG1_2</name>
    <name evidence="7" type="ORF">GRS66_006473</name>
</gene>
<dbReference type="GO" id="GO:0051056">
    <property type="term" value="P:regulation of small GTPase mediated signal transduction"/>
    <property type="evidence" value="ECO:0007669"/>
    <property type="project" value="TreeGrafter"/>
</dbReference>
<accession>A0A6C1E526</accession>
<dbReference type="PROSITE" id="PS50238">
    <property type="entry name" value="RHOGAP"/>
    <property type="match status" value="1"/>
</dbReference>
<dbReference type="SMART" id="SM00324">
    <property type="entry name" value="RhoGAP"/>
    <property type="match status" value="1"/>
</dbReference>
<dbReference type="Gene3D" id="1.10.555.10">
    <property type="entry name" value="Rho GTPase activation protein"/>
    <property type="match status" value="1"/>
</dbReference>
<dbReference type="GO" id="GO:0046872">
    <property type="term" value="F:metal ion binding"/>
    <property type="evidence" value="ECO:0007669"/>
    <property type="project" value="UniProtKB-KW"/>
</dbReference>
<dbReference type="CDD" id="cd09391">
    <property type="entry name" value="LIM1_Lrg1p_like"/>
    <property type="match status" value="1"/>
</dbReference>
<evidence type="ECO:0000259" key="6">
    <source>
        <dbReference type="PROSITE" id="PS50238"/>
    </source>
</evidence>
<name>A0A6C1E526_SACPS</name>
<dbReference type="Gene3D" id="2.10.110.10">
    <property type="entry name" value="Cysteine Rich Protein"/>
    <property type="match status" value="3"/>
</dbReference>
<protein>
    <submittedName>
        <fullName evidence="7">Rho-GTPase-activating protein lrg1</fullName>
    </submittedName>
</protein>
<evidence type="ECO:0000259" key="5">
    <source>
        <dbReference type="PROSITE" id="PS50023"/>
    </source>
</evidence>
<dbReference type="FunFam" id="2.10.110.10:FF:000134">
    <property type="entry name" value="Lrg1p"/>
    <property type="match status" value="1"/>
</dbReference>
<dbReference type="GO" id="GO:0007165">
    <property type="term" value="P:signal transduction"/>
    <property type="evidence" value="ECO:0007669"/>
    <property type="project" value="InterPro"/>
</dbReference>
<dbReference type="FunFam" id="2.10.110.10:FF:000142">
    <property type="entry name" value="Lrg1p"/>
    <property type="match status" value="1"/>
</dbReference>
<dbReference type="SUPFAM" id="SSF57716">
    <property type="entry name" value="Glucocorticoid receptor-like (DNA-binding domain)"/>
    <property type="match status" value="2"/>
</dbReference>
<evidence type="ECO:0000256" key="3">
    <source>
        <dbReference type="ARBA" id="ARBA00022833"/>
    </source>
</evidence>
<proteinExistence type="predicted"/>
<dbReference type="InterPro" id="IPR008936">
    <property type="entry name" value="Rho_GTPase_activation_prot"/>
</dbReference>
<dbReference type="SUPFAM" id="SSF48350">
    <property type="entry name" value="GTPase activation domain, GAP"/>
    <property type="match status" value="1"/>
</dbReference>
<dbReference type="Proteomes" id="UP000501346">
    <property type="component" value="Chromosome SeIV-SeII"/>
</dbReference>
<keyword evidence="2 4" id="KW-0479">Metal-binding</keyword>
<dbReference type="PROSITE" id="PS50023">
    <property type="entry name" value="LIM_DOMAIN_2"/>
    <property type="match status" value="2"/>
</dbReference>
<keyword evidence="4" id="KW-0440">LIM domain</keyword>
<evidence type="ECO:0000313" key="8">
    <source>
        <dbReference type="Proteomes" id="UP000501346"/>
    </source>
</evidence>
<dbReference type="Pfam" id="PF00412">
    <property type="entry name" value="LIM"/>
    <property type="match status" value="2"/>
</dbReference>
<feature type="domain" description="LIM zinc-binding" evidence="5">
    <location>
        <begin position="417"/>
        <end position="481"/>
    </location>
</feature>
<reference evidence="7 8" key="1">
    <citation type="journal article" date="2019" name="BMC Genomics">
        <title>Chromosome level assembly and comparative genome analysis confirm lager-brewing yeasts originated from a single hybridization.</title>
        <authorList>
            <person name="Salazar A.N."/>
            <person name="Gorter de Vries A.R."/>
            <person name="van den Broek M."/>
            <person name="Brouwers N."/>
            <person name="de la Torre Cortes P."/>
            <person name="Kuijpers N.G.A."/>
            <person name="Daran J.G."/>
            <person name="Abeel T."/>
        </authorList>
    </citation>
    <scope>NUCLEOTIDE SEQUENCE [LARGE SCALE GENOMIC DNA]</scope>
    <source>
        <strain evidence="7 8">CBS 1483</strain>
    </source>
</reference>
<dbReference type="Pfam" id="PF00620">
    <property type="entry name" value="RhoGAP"/>
    <property type="match status" value="1"/>
</dbReference>
<dbReference type="InterPro" id="IPR001781">
    <property type="entry name" value="Znf_LIM"/>
</dbReference>
<evidence type="ECO:0000256" key="4">
    <source>
        <dbReference type="PROSITE-ProRule" id="PRU00125"/>
    </source>
</evidence>
<evidence type="ECO:0000256" key="2">
    <source>
        <dbReference type="ARBA" id="ARBA00022723"/>
    </source>
</evidence>
<dbReference type="OrthoDB" id="20689at2759"/>
<dbReference type="PANTHER" id="PTHR14963:SF7">
    <property type="entry name" value="RHO GTPASE-ACTIVATING PROTEIN 19"/>
    <property type="match status" value="1"/>
</dbReference>
<organism evidence="7 8">
    <name type="scientific">Saccharomyces pastorianus</name>
    <name type="common">Lager yeast</name>
    <name type="synonym">Saccharomyces cerevisiae x Saccharomyces eubayanus</name>
    <dbReference type="NCBI Taxonomy" id="27292"/>
    <lineage>
        <taxon>Eukaryota</taxon>
        <taxon>Fungi</taxon>
        <taxon>Dikarya</taxon>
        <taxon>Ascomycota</taxon>
        <taxon>Saccharomycotina</taxon>
        <taxon>Saccharomycetes</taxon>
        <taxon>Saccharomycetales</taxon>
        <taxon>Saccharomycetaceae</taxon>
        <taxon>Saccharomyces</taxon>
    </lineage>
</organism>
<keyword evidence="8" id="KW-1185">Reference proteome</keyword>
<dbReference type="GO" id="GO:0005096">
    <property type="term" value="F:GTPase activator activity"/>
    <property type="evidence" value="ECO:0007669"/>
    <property type="project" value="UniProtKB-KW"/>
</dbReference>
<feature type="domain" description="LIM zinc-binding" evidence="5">
    <location>
        <begin position="26"/>
        <end position="96"/>
    </location>
</feature>
<dbReference type="FunFam" id="1.10.555.10:FF:000063">
    <property type="entry name" value="Lrg1p"/>
    <property type="match status" value="1"/>
</dbReference>
<dbReference type="SMART" id="SM00132">
    <property type="entry name" value="LIM"/>
    <property type="match status" value="3"/>
</dbReference>
<dbReference type="PANTHER" id="PTHR14963">
    <property type="entry name" value="RHO GTPASE ACTIVATING PROTEIN 18,19-RELATED"/>
    <property type="match status" value="1"/>
</dbReference>
<dbReference type="CDD" id="cd09393">
    <property type="entry name" value="LIM3_Lrg1p_like"/>
    <property type="match status" value="1"/>
</dbReference>
<dbReference type="EMBL" id="CP049001">
    <property type="protein sequence ID" value="QID83983.1"/>
    <property type="molecule type" value="Genomic_DNA"/>
</dbReference>
<dbReference type="GO" id="GO:0005737">
    <property type="term" value="C:cytoplasm"/>
    <property type="evidence" value="ECO:0007669"/>
    <property type="project" value="TreeGrafter"/>
</dbReference>
<sequence length="1023" mass="117667">MIQNSAGYQSLNTTAPMTMHIKNQKKICAHCNKQVVQDSQRTKTTLKALGKYYHENCFTCQDCRKPLKPKYFPFQVSKTSEPILLCQYDYFRRHNLLCHVCDTPLRGLYYTAFGYRYDEEHFSCTICATPCGVKKCFMYEDQLYCKFHFLKYFSKRCKGCEFPISDQYIEFPKGEEIHCWHPECYGIHKYWHVNLAADTVGLQYVPKLEYSPNAKDNDLNPTAHELDKQMQAFNFILSKTWSVLYRFEEEAASCISDMFQYLTSNDQLKGIESTALLVLKIECLFKGLDTLNLSTNNNMTIGHESECVDNNAMAINKYSKFPKNLSTKIMIYLQLLRKLGTESKNETITISSFMSVITGLAHFLKLLTRFGLYTSLENNKKIRSVNPLLKFLREVEKNELFEENPFQFIKTPVNATDSCAGCNKYIQEECVQFYEYRWHIACFVCSSCQKKINPMSLTDPTFNKEKKRILCSHCSINDPASVPGFRFVTKLAQLIFLLKIALVKSRTVMLKSRASNKAGSTPLQSTMLNEQTYIRTLNDIKRLRSRRESVRVTHNKQQARKSVILETTETDLNDPTKQGDNKNLVIQTDDLSVNQQVSTRENVFSNTKTLTLDDISRIVAAEQARELRPNAFTHFKKLKETDDEASNIAPKKSGVYYSELNTTELSIIKAISLSLLTSKHLISKMDPYFNNLESMIFSNEKQILAGSFWNKMRVMMSMEPKKTIPKTVFGTPLDILCEKWGVDSDLGVGPVKIRIPIIIDELISSLRQMDMSVEGIFRKNGNIRRLRELTATIDSNPTEAPDFSKENAIQLSALLKKFVRELPDPILSTDLYDMWIKASKFDSEDEKQRIMLLIYSLLPSYNRNLLEALLSFLHWTSSFSYIENEMGSKMDIHNLSTVITPNILYLPHKEASNDNASEEPESGLVDSFAQNKGENYFLAIEIVDYLITHNEEMAMVPKFLVNLLREVQSQKLDNYESINNHISHILEKKTIDYSEFDVKSPVTVKDSTTMVVQSEINKTENDT</sequence>
<dbReference type="AlphaFoldDB" id="A0A6C1E526"/>
<feature type="domain" description="Rho-GAP" evidence="6">
    <location>
        <begin position="731"/>
        <end position="954"/>
    </location>
</feature>
<evidence type="ECO:0000256" key="1">
    <source>
        <dbReference type="ARBA" id="ARBA00022468"/>
    </source>
</evidence>
<dbReference type="InterPro" id="IPR000198">
    <property type="entry name" value="RhoGAP_dom"/>
</dbReference>